<feature type="transmembrane region" description="Helical" evidence="1">
    <location>
        <begin position="109"/>
        <end position="131"/>
    </location>
</feature>
<proteinExistence type="predicted"/>
<organism evidence="3">
    <name type="scientific">Castor canadensis</name>
    <name type="common">American beaver</name>
    <dbReference type="NCBI Taxonomy" id="51338"/>
    <lineage>
        <taxon>Eukaryota</taxon>
        <taxon>Metazoa</taxon>
        <taxon>Chordata</taxon>
        <taxon>Craniata</taxon>
        <taxon>Vertebrata</taxon>
        <taxon>Euteleostomi</taxon>
        <taxon>Mammalia</taxon>
        <taxon>Eutheria</taxon>
        <taxon>Euarchontoglires</taxon>
        <taxon>Glires</taxon>
        <taxon>Rodentia</taxon>
        <taxon>Castorimorpha</taxon>
        <taxon>Castoridae</taxon>
        <taxon>Castor</taxon>
    </lineage>
</organism>
<dbReference type="InterPro" id="IPR012171">
    <property type="entry name" value="Fatty_acid_desaturase"/>
</dbReference>
<dbReference type="PANTHER" id="PTHR19353:SF11">
    <property type="entry name" value="FATTY ACID DESATURASE 3"/>
    <property type="match status" value="1"/>
</dbReference>
<dbReference type="GO" id="GO:0006629">
    <property type="term" value="P:lipid metabolic process"/>
    <property type="evidence" value="ECO:0007669"/>
    <property type="project" value="TreeGrafter"/>
</dbReference>
<dbReference type="AlphaFoldDB" id="A0A8C0WVH4"/>
<evidence type="ECO:0000256" key="2">
    <source>
        <dbReference type="SAM" id="SignalP"/>
    </source>
</evidence>
<accession>A0A8C0WVH4</accession>
<feature type="chain" id="PRO_5034510952" evidence="2">
    <location>
        <begin position="20"/>
        <end position="195"/>
    </location>
</feature>
<evidence type="ECO:0000256" key="1">
    <source>
        <dbReference type="SAM" id="Phobius"/>
    </source>
</evidence>
<keyword evidence="1" id="KW-1133">Transmembrane helix</keyword>
<name>A0A8C0WVH4_CASCN</name>
<feature type="transmembrane region" description="Helical" evidence="1">
    <location>
        <begin position="70"/>
        <end position="89"/>
    </location>
</feature>
<dbReference type="PANTHER" id="PTHR19353">
    <property type="entry name" value="FATTY ACID DESATURASE 2"/>
    <property type="match status" value="1"/>
</dbReference>
<evidence type="ECO:0000313" key="3">
    <source>
        <dbReference type="Ensembl" id="ENSCCNP00000016176.1"/>
    </source>
</evidence>
<feature type="signal peptide" evidence="2">
    <location>
        <begin position="1"/>
        <end position="19"/>
    </location>
</feature>
<sequence length="195" mass="22621">MSSTLATLILAICQAQSWCLQQDLGNASIFRKSRWKQEAQQFVIGLLKGFSTHWLNFCKKKCRYLPYSHQYLYFVLIGPPLLILVNFEVENLAYILVCMQWTDFCWATSFYSYFLSYITFYSVSGALLLFVSVRVLESHWQDVQSHPHPTMVYLACPPGPAIFPSQQHCGCSSVPNRTKGRRRVLKAAWWHSIFF</sequence>
<reference evidence="3" key="1">
    <citation type="submission" date="2023-09" db="UniProtKB">
        <authorList>
            <consortium name="Ensembl"/>
        </authorList>
    </citation>
    <scope>IDENTIFICATION</scope>
</reference>
<dbReference type="GO" id="GO:0016020">
    <property type="term" value="C:membrane"/>
    <property type="evidence" value="ECO:0007669"/>
    <property type="project" value="TreeGrafter"/>
</dbReference>
<dbReference type="GO" id="GO:0016717">
    <property type="term" value="F:oxidoreductase activity, acting on paired donors, with oxidation of a pair of donors resulting in the reduction of molecular oxygen to two molecules of water"/>
    <property type="evidence" value="ECO:0007669"/>
    <property type="project" value="TreeGrafter"/>
</dbReference>
<keyword evidence="1" id="KW-0472">Membrane</keyword>
<keyword evidence="2" id="KW-0732">Signal</keyword>
<dbReference type="Ensembl" id="ENSCCNT00000021099.1">
    <property type="protein sequence ID" value="ENSCCNP00000016176.1"/>
    <property type="gene ID" value="ENSCCNG00000016500.1"/>
</dbReference>
<protein>
    <submittedName>
        <fullName evidence="3">Uncharacterized protein</fullName>
    </submittedName>
</protein>
<keyword evidence="1" id="KW-0812">Transmembrane</keyword>